<dbReference type="Proteomes" id="UP001162501">
    <property type="component" value="Chromosome 21"/>
</dbReference>
<evidence type="ECO:0000313" key="2">
    <source>
        <dbReference type="Proteomes" id="UP001162501"/>
    </source>
</evidence>
<gene>
    <name evidence="1" type="ORF">MRATA1EN22A_LOCUS11519</name>
</gene>
<accession>A0AC59YXQ9</accession>
<proteinExistence type="predicted"/>
<reference evidence="1" key="2">
    <citation type="submission" date="2025-03" db="EMBL/GenBank/DDBJ databases">
        <authorList>
            <consortium name="ELIXIR-Norway"/>
            <consortium name="Elixir Norway"/>
        </authorList>
    </citation>
    <scope>NUCLEOTIDE SEQUENCE</scope>
</reference>
<protein>
    <submittedName>
        <fullName evidence="1">Uncharacterized protein</fullName>
    </submittedName>
</protein>
<reference evidence="1" key="1">
    <citation type="submission" date="2023-05" db="EMBL/GenBank/DDBJ databases">
        <authorList>
            <consortium name="ELIXIR-Norway"/>
        </authorList>
    </citation>
    <scope>NUCLEOTIDE SEQUENCE</scope>
</reference>
<organism evidence="1 2">
    <name type="scientific">Rangifer tarandus platyrhynchus</name>
    <name type="common">Svalbard reindeer</name>
    <dbReference type="NCBI Taxonomy" id="3082113"/>
    <lineage>
        <taxon>Eukaryota</taxon>
        <taxon>Metazoa</taxon>
        <taxon>Chordata</taxon>
        <taxon>Craniata</taxon>
        <taxon>Vertebrata</taxon>
        <taxon>Euteleostomi</taxon>
        <taxon>Mammalia</taxon>
        <taxon>Eutheria</taxon>
        <taxon>Laurasiatheria</taxon>
        <taxon>Artiodactyla</taxon>
        <taxon>Ruminantia</taxon>
        <taxon>Pecora</taxon>
        <taxon>Cervidae</taxon>
        <taxon>Odocoileinae</taxon>
        <taxon>Rangifer</taxon>
    </lineage>
</organism>
<dbReference type="EMBL" id="OX596105">
    <property type="protein sequence ID" value="CAN0066348.1"/>
    <property type="molecule type" value="Genomic_DNA"/>
</dbReference>
<sequence>MPSLKHRPGFPAPTGGSSSALAFQQKPDSPPQTKPSLSWQHWAPAPLQVVSSHRVVPLADPTPYCSPRPLRLVLTAPGTQARFCITVRLNCLFRLAFLLQADYRSHLTSAREFSFTRMGGVVKAKSTFTKEQPTDKGIQGAFNSISCENHY</sequence>
<name>A0AC59YXQ9_RANTA</name>
<evidence type="ECO:0000313" key="1">
    <source>
        <dbReference type="EMBL" id="CAN0066348.1"/>
    </source>
</evidence>